<dbReference type="HOGENOM" id="CLU_1396548_0_0_1"/>
<dbReference type="RefSeq" id="XP_001884626.1">
    <property type="nucleotide sequence ID" value="XM_001884591.1"/>
</dbReference>
<dbReference type="KEGG" id="lbc:LACBIDRAFT_304050"/>
<evidence type="ECO:0000313" key="2">
    <source>
        <dbReference type="Proteomes" id="UP000001194"/>
    </source>
</evidence>
<proteinExistence type="predicted"/>
<dbReference type="Proteomes" id="UP000001194">
    <property type="component" value="Unassembled WGS sequence"/>
</dbReference>
<evidence type="ECO:0000313" key="1">
    <source>
        <dbReference type="EMBL" id="EDR04802.1"/>
    </source>
</evidence>
<organism evidence="2">
    <name type="scientific">Laccaria bicolor (strain S238N-H82 / ATCC MYA-4686)</name>
    <name type="common">Bicoloured deceiver</name>
    <name type="synonym">Laccaria laccata var. bicolor</name>
    <dbReference type="NCBI Taxonomy" id="486041"/>
    <lineage>
        <taxon>Eukaryota</taxon>
        <taxon>Fungi</taxon>
        <taxon>Dikarya</taxon>
        <taxon>Basidiomycota</taxon>
        <taxon>Agaricomycotina</taxon>
        <taxon>Agaricomycetes</taxon>
        <taxon>Agaricomycetidae</taxon>
        <taxon>Agaricales</taxon>
        <taxon>Agaricineae</taxon>
        <taxon>Hydnangiaceae</taxon>
        <taxon>Laccaria</taxon>
    </lineage>
</organism>
<accession>B0DKU7</accession>
<keyword evidence="2" id="KW-1185">Reference proteome</keyword>
<dbReference type="EMBL" id="DS547116">
    <property type="protein sequence ID" value="EDR04802.1"/>
    <property type="molecule type" value="Genomic_DNA"/>
</dbReference>
<gene>
    <name evidence="1" type="ORF">LACBIDRAFT_304050</name>
</gene>
<dbReference type="OrthoDB" id="3108692at2759"/>
<name>B0DKU7_LACBS</name>
<reference evidence="1 2" key="1">
    <citation type="journal article" date="2008" name="Nature">
        <title>The genome of Laccaria bicolor provides insights into mycorrhizal symbiosis.</title>
        <authorList>
            <person name="Martin F."/>
            <person name="Aerts A."/>
            <person name="Ahren D."/>
            <person name="Brun A."/>
            <person name="Danchin E.G.J."/>
            <person name="Duchaussoy F."/>
            <person name="Gibon J."/>
            <person name="Kohler A."/>
            <person name="Lindquist E."/>
            <person name="Pereda V."/>
            <person name="Salamov A."/>
            <person name="Shapiro H.J."/>
            <person name="Wuyts J."/>
            <person name="Blaudez D."/>
            <person name="Buee M."/>
            <person name="Brokstein P."/>
            <person name="Canbaeck B."/>
            <person name="Cohen D."/>
            <person name="Courty P.E."/>
            <person name="Coutinho P.M."/>
            <person name="Delaruelle C."/>
            <person name="Detter J.C."/>
            <person name="Deveau A."/>
            <person name="DiFazio S."/>
            <person name="Duplessis S."/>
            <person name="Fraissinet-Tachet L."/>
            <person name="Lucic E."/>
            <person name="Frey-Klett P."/>
            <person name="Fourrey C."/>
            <person name="Feussner I."/>
            <person name="Gay G."/>
            <person name="Grimwood J."/>
            <person name="Hoegger P.J."/>
            <person name="Jain P."/>
            <person name="Kilaru S."/>
            <person name="Labbe J."/>
            <person name="Lin Y.C."/>
            <person name="Legue V."/>
            <person name="Le Tacon F."/>
            <person name="Marmeisse R."/>
            <person name="Melayah D."/>
            <person name="Montanini B."/>
            <person name="Muratet M."/>
            <person name="Nehls U."/>
            <person name="Niculita-Hirzel H."/>
            <person name="Oudot-Le Secq M.P."/>
            <person name="Peter M."/>
            <person name="Quesneville H."/>
            <person name="Rajashekar B."/>
            <person name="Reich M."/>
            <person name="Rouhier N."/>
            <person name="Schmutz J."/>
            <person name="Yin T."/>
            <person name="Chalot M."/>
            <person name="Henrissat B."/>
            <person name="Kuees U."/>
            <person name="Lucas S."/>
            <person name="Van de Peer Y."/>
            <person name="Podila G.K."/>
            <person name="Polle A."/>
            <person name="Pukkila P.J."/>
            <person name="Richardson P.M."/>
            <person name="Rouze P."/>
            <person name="Sanders I.R."/>
            <person name="Stajich J.E."/>
            <person name="Tunlid A."/>
            <person name="Tuskan G."/>
            <person name="Grigoriev I.V."/>
        </authorList>
    </citation>
    <scope>NUCLEOTIDE SEQUENCE [LARGE SCALE GENOMIC DNA]</scope>
    <source>
        <strain evidence="2">S238N-H82 / ATCC MYA-4686</strain>
    </source>
</reference>
<dbReference type="AlphaFoldDB" id="B0DKU7"/>
<sequence>MRLSTGIAHLLVDIQSRYISAFRVPQHPRFPDIRRTRRYGAFSRIEAATIETLEVLRNVAVYSLVMEGNQARCRGEGQAEFLQSRNEECSKRRRLDMPPRTMVRDECCVSIPMNDSDTLARSDRNHGLVALSMHRISDLMQENSIYHQVFIRPRKEAHDLRTRGRRKGLRFQWFARNAECRDGTYPPVLKERELA</sequence>
<dbReference type="GeneID" id="6080198"/>
<protein>
    <submittedName>
        <fullName evidence="1">Predicted protein</fullName>
    </submittedName>
</protein>
<dbReference type="InParanoid" id="B0DKU7"/>